<dbReference type="Gene3D" id="1.20.1460.10">
    <property type="entry name" value="subunit c (vma5p) of the yeast v-atpase, domain 2"/>
    <property type="match status" value="1"/>
</dbReference>
<dbReference type="Pfam" id="PF03223">
    <property type="entry name" value="V-ATPase_C"/>
    <property type="match status" value="1"/>
</dbReference>
<gene>
    <name evidence="6" type="ORF">BIW11_13608</name>
</gene>
<keyword evidence="4 5" id="KW-0406">Ion transport</keyword>
<dbReference type="Proteomes" id="UP000192247">
    <property type="component" value="Unassembled WGS sequence"/>
</dbReference>
<dbReference type="AlphaFoldDB" id="A0A1V9X183"/>
<dbReference type="PANTHER" id="PTHR10137:SF0">
    <property type="entry name" value="V-TYPE PROTON ATPASE SUBUNIT C"/>
    <property type="match status" value="1"/>
</dbReference>
<dbReference type="GO" id="GO:0005765">
    <property type="term" value="C:lysosomal membrane"/>
    <property type="evidence" value="ECO:0007669"/>
    <property type="project" value="TreeGrafter"/>
</dbReference>
<organism evidence="6 7">
    <name type="scientific">Tropilaelaps mercedesae</name>
    <dbReference type="NCBI Taxonomy" id="418985"/>
    <lineage>
        <taxon>Eukaryota</taxon>
        <taxon>Metazoa</taxon>
        <taxon>Ecdysozoa</taxon>
        <taxon>Arthropoda</taxon>
        <taxon>Chelicerata</taxon>
        <taxon>Arachnida</taxon>
        <taxon>Acari</taxon>
        <taxon>Parasitiformes</taxon>
        <taxon>Mesostigmata</taxon>
        <taxon>Gamasina</taxon>
        <taxon>Dermanyssoidea</taxon>
        <taxon>Laelapidae</taxon>
        <taxon>Tropilaelaps</taxon>
    </lineage>
</organism>
<evidence type="ECO:0000313" key="6">
    <source>
        <dbReference type="EMBL" id="OQR67289.1"/>
    </source>
</evidence>
<reference evidence="6 7" key="1">
    <citation type="journal article" date="2017" name="Gigascience">
        <title>Draft genome of the honey bee ectoparasitic mite, Tropilaelaps mercedesae, is shaped by the parasitic life history.</title>
        <authorList>
            <person name="Dong X."/>
            <person name="Armstrong S.D."/>
            <person name="Xia D."/>
            <person name="Makepeace B.L."/>
            <person name="Darby A.C."/>
            <person name="Kadowaki T."/>
        </authorList>
    </citation>
    <scope>NUCLEOTIDE SEQUENCE [LARGE SCALE GENOMIC DNA]</scope>
    <source>
        <strain evidence="6">Wuxi-XJTLU</strain>
    </source>
</reference>
<accession>A0A1V9X183</accession>
<dbReference type="GO" id="GO:0046961">
    <property type="term" value="F:proton-transporting ATPase activity, rotational mechanism"/>
    <property type="evidence" value="ECO:0007669"/>
    <property type="project" value="InterPro"/>
</dbReference>
<dbReference type="InParanoid" id="A0A1V9X183"/>
<evidence type="ECO:0000256" key="1">
    <source>
        <dbReference type="ARBA" id="ARBA00006138"/>
    </source>
</evidence>
<comment type="caution">
    <text evidence="6">The sequence shown here is derived from an EMBL/GenBank/DDBJ whole genome shotgun (WGS) entry which is preliminary data.</text>
</comment>
<dbReference type="InterPro" id="IPR004907">
    <property type="entry name" value="ATPase_V1-cplx_csu"/>
</dbReference>
<keyword evidence="7" id="KW-1185">Reference proteome</keyword>
<sequence length="96" mass="11146">MTEFWLISAPGEQTCQETWEKLNEVTSREQLATNYKFNLPDLKVGTLDQLVSLSDELQRVDQFTEQVTRKLANYLADVLEDQRDKLGENLQVKLIN</sequence>
<protein>
    <recommendedName>
        <fullName evidence="5">V-type proton ATPase subunit C</fullName>
    </recommendedName>
</protein>
<dbReference type="SUPFAM" id="SSF118203">
    <property type="entry name" value="Vacuolar ATP synthase subunit C"/>
    <property type="match status" value="1"/>
</dbReference>
<comment type="subunit">
    <text evidence="5">V-ATPase is a heteromultimeric enzyme made up of two complexes: the ATP-hydrolytic V1 complex and the proton translocation V0 complex. The V1 complex consists of three catalytic AB heterodimers that form a heterohexamer, three peripheral stalks each consisting of EG heterodimers, one central rotor including subunits D and F, and the regulatory subunits C and H. The proton translocation complex V0 consists of the proton transport subunit a, a ring of proteolipid subunits c9c'', rotary subunit d, subunits e and f, and two accessory subunits.</text>
</comment>
<keyword evidence="2 5" id="KW-0813">Transport</keyword>
<evidence type="ECO:0000256" key="2">
    <source>
        <dbReference type="ARBA" id="ARBA00022448"/>
    </source>
</evidence>
<dbReference type="OrthoDB" id="6605928at2759"/>
<dbReference type="InterPro" id="IPR036132">
    <property type="entry name" value="Vac_ATP_synth_c_sf"/>
</dbReference>
<name>A0A1V9X183_9ACAR</name>
<keyword evidence="3 5" id="KW-0375">Hydrogen ion transport</keyword>
<dbReference type="PANTHER" id="PTHR10137">
    <property type="entry name" value="V-TYPE PROTON ATPASE SUBUNIT C"/>
    <property type="match status" value="1"/>
</dbReference>
<evidence type="ECO:0000313" key="7">
    <source>
        <dbReference type="Proteomes" id="UP000192247"/>
    </source>
</evidence>
<dbReference type="GO" id="GO:0000221">
    <property type="term" value="C:vacuolar proton-transporting V-type ATPase, V1 domain"/>
    <property type="evidence" value="ECO:0007669"/>
    <property type="project" value="TreeGrafter"/>
</dbReference>
<dbReference type="EMBL" id="MNPL01029336">
    <property type="protein sequence ID" value="OQR67289.1"/>
    <property type="molecule type" value="Genomic_DNA"/>
</dbReference>
<evidence type="ECO:0000256" key="4">
    <source>
        <dbReference type="ARBA" id="ARBA00023065"/>
    </source>
</evidence>
<evidence type="ECO:0000256" key="5">
    <source>
        <dbReference type="RuleBase" id="RU364010"/>
    </source>
</evidence>
<evidence type="ECO:0000256" key="3">
    <source>
        <dbReference type="ARBA" id="ARBA00022781"/>
    </source>
</evidence>
<dbReference type="STRING" id="418985.A0A1V9X183"/>
<comment type="similarity">
    <text evidence="1 5">Belongs to the V-ATPase C subunit family.</text>
</comment>
<comment type="function">
    <text evidence="5">Subunit of the V1 complex of vacuolar(H+)-ATPase (V-ATPase), a multisubunit enzyme composed of a peripheral complex (V1) that hydrolyzes ATP and a membrane integral complex (V0) that translocates protons. V-ATPase is responsible for acidifying and maintaining the pH of intracellular compartments and in some cell types, is targeted to the plasma membrane, where it is responsible for acidifying the extracellular environment. Subunit C is necessary for the assembly of the catalytic sector of the enzyme and is likely to have a specific function in its catalytic activity.</text>
</comment>
<proteinExistence type="inferred from homology"/>